<dbReference type="PANTHER" id="PTHR45628:SF7">
    <property type="entry name" value="VOLTAGE-DEPENDENT CALCIUM CHANNEL TYPE A SUBUNIT ALPHA-1"/>
    <property type="match status" value="1"/>
</dbReference>
<dbReference type="InterPro" id="IPR050599">
    <property type="entry name" value="VDCC_alpha-1_subunit"/>
</dbReference>
<keyword evidence="2" id="KW-0813">Transport</keyword>
<dbReference type="Gene3D" id="1.20.120.350">
    <property type="entry name" value="Voltage-gated potassium channels. Chain C"/>
    <property type="match status" value="3"/>
</dbReference>
<evidence type="ECO:0000256" key="13">
    <source>
        <dbReference type="SAM" id="MobiDB-lite"/>
    </source>
</evidence>
<feature type="region of interest" description="Disordered" evidence="13">
    <location>
        <begin position="261"/>
        <end position="329"/>
    </location>
</feature>
<feature type="transmembrane region" description="Helical" evidence="14">
    <location>
        <begin position="1764"/>
        <end position="1784"/>
    </location>
</feature>
<evidence type="ECO:0000256" key="3">
    <source>
        <dbReference type="ARBA" id="ARBA00022568"/>
    </source>
</evidence>
<feature type="transmembrane region" description="Helical" evidence="14">
    <location>
        <begin position="1197"/>
        <end position="1223"/>
    </location>
</feature>
<evidence type="ECO:0000256" key="1">
    <source>
        <dbReference type="ARBA" id="ARBA00004141"/>
    </source>
</evidence>
<gene>
    <name evidence="16" type="ORF">MUCCIDRAFT_83514</name>
</gene>
<dbReference type="SUPFAM" id="SSF81324">
    <property type="entry name" value="Voltage-gated potassium channels"/>
    <property type="match status" value="4"/>
</dbReference>
<comment type="subcellular location">
    <subcellularLocation>
        <location evidence="1">Membrane</location>
        <topology evidence="1">Multi-pass membrane protein</topology>
    </subcellularLocation>
</comment>
<protein>
    <recommendedName>
        <fullName evidence="15">Ion transport domain-containing protein</fullName>
    </recommendedName>
</protein>
<feature type="compositionally biased region" description="Low complexity" evidence="13">
    <location>
        <begin position="2336"/>
        <end position="2353"/>
    </location>
</feature>
<keyword evidence="7" id="KW-0851">Voltage-gated channel</keyword>
<dbReference type="Gene3D" id="1.10.238.10">
    <property type="entry name" value="EF-hand"/>
    <property type="match status" value="1"/>
</dbReference>
<proteinExistence type="predicted"/>
<feature type="transmembrane region" description="Helical" evidence="14">
    <location>
        <begin position="1569"/>
        <end position="1593"/>
    </location>
</feature>
<keyword evidence="8 14" id="KW-1133">Transmembrane helix</keyword>
<feature type="domain" description="Ion transport" evidence="15">
    <location>
        <begin position="690"/>
        <end position="932"/>
    </location>
</feature>
<feature type="domain" description="Ion transport" evidence="15">
    <location>
        <begin position="1764"/>
        <end position="1999"/>
    </location>
</feature>
<dbReference type="InterPro" id="IPR005821">
    <property type="entry name" value="Ion_trans_dom"/>
</dbReference>
<feature type="transmembrane region" description="Helical" evidence="14">
    <location>
        <begin position="903"/>
        <end position="928"/>
    </location>
</feature>
<dbReference type="GO" id="GO:0008331">
    <property type="term" value="F:high voltage-gated calcium channel activity"/>
    <property type="evidence" value="ECO:0007669"/>
    <property type="project" value="TreeGrafter"/>
</dbReference>
<feature type="transmembrane region" description="Helical" evidence="14">
    <location>
        <begin position="1032"/>
        <end position="1053"/>
    </location>
</feature>
<evidence type="ECO:0000256" key="12">
    <source>
        <dbReference type="ARBA" id="ARBA00023303"/>
    </source>
</evidence>
<organism evidence="16 17">
    <name type="scientific">Mucor lusitanicus CBS 277.49</name>
    <dbReference type="NCBI Taxonomy" id="747725"/>
    <lineage>
        <taxon>Eukaryota</taxon>
        <taxon>Fungi</taxon>
        <taxon>Fungi incertae sedis</taxon>
        <taxon>Mucoromycota</taxon>
        <taxon>Mucoromycotina</taxon>
        <taxon>Mucoromycetes</taxon>
        <taxon>Mucorales</taxon>
        <taxon>Mucorineae</taxon>
        <taxon>Mucoraceae</taxon>
        <taxon>Mucor</taxon>
    </lineage>
</organism>
<evidence type="ECO:0000256" key="14">
    <source>
        <dbReference type="SAM" id="Phobius"/>
    </source>
</evidence>
<dbReference type="Proteomes" id="UP000077051">
    <property type="component" value="Unassembled WGS sequence"/>
</dbReference>
<feature type="region of interest" description="Disordered" evidence="13">
    <location>
        <begin position="352"/>
        <end position="387"/>
    </location>
</feature>
<dbReference type="STRING" id="747725.A0A162Q9S7"/>
<dbReference type="PANTHER" id="PTHR45628">
    <property type="entry name" value="VOLTAGE-DEPENDENT CALCIUM CHANNEL TYPE A SUBUNIT ALPHA-1"/>
    <property type="match status" value="1"/>
</dbReference>
<feature type="compositionally biased region" description="Polar residues" evidence="13">
    <location>
        <begin position="302"/>
        <end position="312"/>
    </location>
</feature>
<evidence type="ECO:0000256" key="10">
    <source>
        <dbReference type="ARBA" id="ARBA00023136"/>
    </source>
</evidence>
<evidence type="ECO:0000256" key="7">
    <source>
        <dbReference type="ARBA" id="ARBA00022882"/>
    </source>
</evidence>
<dbReference type="InterPro" id="IPR027359">
    <property type="entry name" value="Volt_channel_dom_sf"/>
</dbReference>
<feature type="compositionally biased region" description="Low complexity" evidence="13">
    <location>
        <begin position="593"/>
        <end position="608"/>
    </location>
</feature>
<feature type="compositionally biased region" description="Polar residues" evidence="13">
    <location>
        <begin position="92"/>
        <end position="103"/>
    </location>
</feature>
<reference evidence="16 17" key="1">
    <citation type="submission" date="2015-06" db="EMBL/GenBank/DDBJ databases">
        <title>Expansion of signal transduction pathways in fungi by whole-genome duplication.</title>
        <authorList>
            <consortium name="DOE Joint Genome Institute"/>
            <person name="Corrochano L.M."/>
            <person name="Kuo A."/>
            <person name="Marcet-Houben M."/>
            <person name="Polaino S."/>
            <person name="Salamov A."/>
            <person name="Villalobos J.M."/>
            <person name="Alvarez M.I."/>
            <person name="Avalos J."/>
            <person name="Benito E.P."/>
            <person name="Benoit I."/>
            <person name="Burger G."/>
            <person name="Camino L.P."/>
            <person name="Canovas D."/>
            <person name="Cerda-Olmedo E."/>
            <person name="Cheng J.-F."/>
            <person name="Dominguez A."/>
            <person name="Elias M."/>
            <person name="Eslava A.P."/>
            <person name="Glaser F."/>
            <person name="Grimwood J."/>
            <person name="Gutierrez G."/>
            <person name="Heitman J."/>
            <person name="Henrissat B."/>
            <person name="Iturriaga E.A."/>
            <person name="Lang B.F."/>
            <person name="Lavin J.L."/>
            <person name="Lee S."/>
            <person name="Li W."/>
            <person name="Lindquist E."/>
            <person name="Lopez-Garcia S."/>
            <person name="Luque E.M."/>
            <person name="Marcos A.T."/>
            <person name="Martin J."/>
            <person name="Mccluskey K."/>
            <person name="Medina H.R."/>
            <person name="Miralles-Duran A."/>
            <person name="Miyazaki A."/>
            <person name="Munoz-Torres E."/>
            <person name="Oguiza J.A."/>
            <person name="Ohm R."/>
            <person name="Olmedo M."/>
            <person name="Orejas M."/>
            <person name="Ortiz-Castellanos L."/>
            <person name="Pisabarro A.G."/>
            <person name="Rodriguez-Romero J."/>
            <person name="Ruiz-Herrera J."/>
            <person name="Ruiz-Vazquez R."/>
            <person name="Sanz C."/>
            <person name="Schackwitz W."/>
            <person name="Schmutz J."/>
            <person name="Shahriari M."/>
            <person name="Shelest E."/>
            <person name="Silva-Franco F."/>
            <person name="Soanes D."/>
            <person name="Syed K."/>
            <person name="Tagua V.G."/>
            <person name="Talbot N.J."/>
            <person name="Thon M."/>
            <person name="De Vries R.P."/>
            <person name="Wiebenga A."/>
            <person name="Yadav J.S."/>
            <person name="Braun E.L."/>
            <person name="Baker S."/>
            <person name="Garre V."/>
            <person name="Horwitz B."/>
            <person name="Torres-Martinez S."/>
            <person name="Idnurm A."/>
            <person name="Herrera-Estrella A."/>
            <person name="Gabaldon T."/>
            <person name="Grigoriev I.V."/>
        </authorList>
    </citation>
    <scope>NUCLEOTIDE SEQUENCE [LARGE SCALE GENOMIC DNA]</scope>
    <source>
        <strain evidence="16 17">CBS 277.49</strain>
    </source>
</reference>
<feature type="transmembrane region" description="Helical" evidence="14">
    <location>
        <begin position="1544"/>
        <end position="1563"/>
    </location>
</feature>
<feature type="transmembrane region" description="Helical" evidence="14">
    <location>
        <begin position="1427"/>
        <end position="1445"/>
    </location>
</feature>
<evidence type="ECO:0000313" key="16">
    <source>
        <dbReference type="EMBL" id="OAD00120.1"/>
    </source>
</evidence>
<feature type="region of interest" description="Disordered" evidence="13">
    <location>
        <begin position="579"/>
        <end position="610"/>
    </location>
</feature>
<dbReference type="Gene3D" id="1.10.287.70">
    <property type="match status" value="4"/>
</dbReference>
<dbReference type="GO" id="GO:0005891">
    <property type="term" value="C:voltage-gated calcium channel complex"/>
    <property type="evidence" value="ECO:0007669"/>
    <property type="project" value="TreeGrafter"/>
</dbReference>
<keyword evidence="10 14" id="KW-0472">Membrane</keyword>
<feature type="transmembrane region" description="Helical" evidence="14">
    <location>
        <begin position="1122"/>
        <end position="1145"/>
    </location>
</feature>
<feature type="domain" description="Ion transport" evidence="15">
    <location>
        <begin position="998"/>
        <end position="1230"/>
    </location>
</feature>
<evidence type="ECO:0000256" key="4">
    <source>
        <dbReference type="ARBA" id="ARBA00022673"/>
    </source>
</evidence>
<keyword evidence="9" id="KW-0406">Ion transport</keyword>
<feature type="transmembrane region" description="Helical" evidence="14">
    <location>
        <begin position="1683"/>
        <end position="1706"/>
    </location>
</feature>
<evidence type="ECO:0000313" key="17">
    <source>
        <dbReference type="Proteomes" id="UP000077051"/>
    </source>
</evidence>
<feature type="region of interest" description="Disordered" evidence="13">
    <location>
        <begin position="1296"/>
        <end position="1317"/>
    </location>
</feature>
<name>A0A162Q9S7_MUCCL</name>
<keyword evidence="3" id="KW-0109">Calcium transport</keyword>
<accession>A0A162Q9S7</accession>
<keyword evidence="17" id="KW-1185">Reference proteome</keyword>
<feature type="transmembrane region" description="Helical" evidence="14">
    <location>
        <begin position="1796"/>
        <end position="1819"/>
    </location>
</feature>
<feature type="transmembrane region" description="Helical" evidence="14">
    <location>
        <begin position="1885"/>
        <end position="1907"/>
    </location>
</feature>
<evidence type="ECO:0000256" key="2">
    <source>
        <dbReference type="ARBA" id="ARBA00022448"/>
    </source>
</evidence>
<feature type="transmembrane region" description="Helical" evidence="14">
    <location>
        <begin position="999"/>
        <end position="1020"/>
    </location>
</feature>
<keyword evidence="6" id="KW-0106">Calcium</keyword>
<evidence type="ECO:0000256" key="11">
    <source>
        <dbReference type="ARBA" id="ARBA00023180"/>
    </source>
</evidence>
<dbReference type="GO" id="GO:0098703">
    <property type="term" value="P:calcium ion import across plasma membrane"/>
    <property type="evidence" value="ECO:0007669"/>
    <property type="project" value="TreeGrafter"/>
</dbReference>
<evidence type="ECO:0000256" key="9">
    <source>
        <dbReference type="ARBA" id="ARBA00023065"/>
    </source>
</evidence>
<comment type="caution">
    <text evidence="16">The sequence shown here is derived from an EMBL/GenBank/DDBJ whole genome shotgun (WGS) entry which is preliminary data.</text>
</comment>
<feature type="transmembrane region" description="Helical" evidence="14">
    <location>
        <begin position="1457"/>
        <end position="1483"/>
    </location>
</feature>
<feature type="region of interest" description="Disordered" evidence="13">
    <location>
        <begin position="2328"/>
        <end position="2363"/>
    </location>
</feature>
<feature type="transmembrane region" description="Helical" evidence="14">
    <location>
        <begin position="1970"/>
        <end position="1995"/>
    </location>
</feature>
<evidence type="ECO:0000256" key="8">
    <source>
        <dbReference type="ARBA" id="ARBA00022989"/>
    </source>
</evidence>
<feature type="transmembrane region" description="Helical" evidence="14">
    <location>
        <begin position="1503"/>
        <end position="1523"/>
    </location>
</feature>
<feature type="compositionally biased region" description="Basic residues" evidence="13">
    <location>
        <begin position="111"/>
        <end position="123"/>
    </location>
</feature>
<evidence type="ECO:0000259" key="15">
    <source>
        <dbReference type="Pfam" id="PF00520"/>
    </source>
</evidence>
<dbReference type="Pfam" id="PF00520">
    <property type="entry name" value="Ion_trans"/>
    <property type="match status" value="4"/>
</dbReference>
<evidence type="ECO:0000256" key="6">
    <source>
        <dbReference type="ARBA" id="ARBA00022837"/>
    </source>
</evidence>
<feature type="domain" description="Ion transport" evidence="15">
    <location>
        <begin position="1428"/>
        <end position="1711"/>
    </location>
</feature>
<feature type="region of interest" description="Disordered" evidence="13">
    <location>
        <begin position="82"/>
        <end position="178"/>
    </location>
</feature>
<dbReference type="VEuPathDB" id="FungiDB:MUCCIDRAFT_83514"/>
<keyword evidence="12" id="KW-0407">Ion channel</keyword>
<feature type="compositionally biased region" description="Polar residues" evidence="13">
    <location>
        <begin position="140"/>
        <end position="170"/>
    </location>
</feature>
<keyword evidence="11" id="KW-0325">Glycoprotein</keyword>
<keyword evidence="4" id="KW-0107">Calcium channel</keyword>
<feature type="transmembrane region" description="Helical" evidence="14">
    <location>
        <begin position="1826"/>
        <end position="1846"/>
    </location>
</feature>
<dbReference type="OrthoDB" id="416585at2759"/>
<feature type="compositionally biased region" description="Polar residues" evidence="13">
    <location>
        <begin position="1299"/>
        <end position="1317"/>
    </location>
</feature>
<dbReference type="EMBL" id="AMYB01000007">
    <property type="protein sequence ID" value="OAD00120.1"/>
    <property type="molecule type" value="Genomic_DNA"/>
</dbReference>
<feature type="transmembrane region" description="Helical" evidence="14">
    <location>
        <begin position="469"/>
        <end position="492"/>
    </location>
</feature>
<keyword evidence="5 14" id="KW-0812">Transmembrane</keyword>
<feature type="transmembrane region" description="Helical" evidence="14">
    <location>
        <begin position="762"/>
        <end position="782"/>
    </location>
</feature>
<sequence length="2454" mass="279711">MYYNRGRPLSPLQQDIISQQQLEQHVQPLTKDMLEKKDRLDVLLQNRPTPGVRMIQRRRSICNGNIYRRLYNEDNSPMTLATPFTKMDSGDSDASVNSPNSHYDASFKRPNSGRHARHHHHKQPASSSINKASRNDSNRNRSYGSITNKKQSTNSRSVNTSHASRNSSHPFSYLQHDVSGPPRRFSGLVRLSAAHIALKRTQKNNKRRRYQSTMSVIVHRLKVMASRVVNSRIAEPADTKMSIEELTSLSRYLHVLRHGYSKDSKSDSDNDEDDDEDVHTSTGGGGATPKQPPIIGLFVQDDANSNSSNTVPNEHDQETAPLLLPKDNKKKRNLSSLGNIFPFAPLDRIPSISRSGSESSQINAESDRLLPPQQIGTSPLHDRSQKRRKRYHLDKVAKWIQRLCQFQQHQHEHNTQIRFEGWSLFLFSPTSLTRLYLWKIVGARQWILMSFVPVLFNKDPALFTRMGDFLLLFIYIIYTFELVSKIIVYGLILSTHSTTKPSILSWFHRIRHHLHRRPSFRSAVYTSDIESVLSQHSDEAQEDIASHYTRSHHRRKLLPSFAHTPQSNTSAAASILSGTGSERMYPNHHHSSRSISGSEPPSPSSVSPAATNTSVIDDLEFIYNGPEPHLPLPNKQQHRTRMEEADSEDAKSILSAAEQQVLASLNPYPSQDAPSTSAFVDDIDFLKVTHRSFLSNLPNIIDLISVTSYWIDLATVICLGRRPYPIFQAFAATRLLRLLVITEGTTVIMKSLSSSYDMLKNVMGFFVFFWLLFSLAALFIFMNAFSRRCAVWPEDGLHKHVTNLQYVEPRISCSGYMLSVTERTGPYDINTGTQNTHPGGDGLFCKVGQVCIQDVANQPEYGYMSYENILYTMLNILTVISTENWTDLLYITQDSVSELGAAIFYSFCIYLMTFIMVPMFIAVITTSFSHVRGDMRESAFSSKRKARLLLASGKRHHEHQQQQDEDHEEWIYEGTGLGGHRQTRSLVQGWAHFITHHAYFPYVGSVLVVLNVFSMMFYNANMPAEDQIYYDLVNRAYTCIFALEIALRIYGCLHWRQFWRRIRNRVDMIIAIATVIDEFPFVRESRYHLFLLVFSVCRSYRIAYLFPGVLRLLSDVIGDGQGIMNLTFFTFLVLLLLSPMSVQLFGGDFKFVPEDEPSMRFDNSYQAFLALFQIMTGENWTDILYDAMHSQEDASVSYAAIYMIFLYFSVHYMVLNLFIAVIMENFDLDEEEIKQIQIKKYIREHRWKPEYFKMDTISRLLLPLFIIQDEKKLDFKSIPQNLVAQVTSSRFKDFLGEDASSSSEPPHLQSPGNLSHFSLSEQDHHPSRFFGKRPSSLLSHKSGISTRRPSVASQYSNRSLRLETASVSYLDQQDEPLVKYGDEYELNVARENKAVIVENLNVFRSIIILKKDNLIRKVCTHLAAKESYNWFIVGLICISTLLALWADESNREQHPVLIRTVIGPLHALLLLIYWIDIFIHMVADGVFMLPKSYMRNAWNLLDMMNLTGQLILTILTATNAYSSEKVALYGSYLRVLRTLRSMRIVYYVQGMRVIFLDLVYGLPKMIDAVALNFLVFVPFAIYGCFLFSGRFFICNDDDIGSKQSCLGEFPATDDDNYGILVPRTWKNPYDYSFDTFGKSLLHLFECASGEGWILSLFSAMSVVPEDRDVQPQFSWSTSSVFYSLYYVVFMFVASLCSIQLFIGVFLEIFKQRSGISSLTNTQRQFQDLQRQLALIKPSRKAERPPDGSMRAMCYDLVIDKRGKFAQFMAAVLTANIIVFATEHLHQPVWLGHLQDALNAICLSLYVFEMGAKIAGLGLYKWASARWNIYDMVLVWLAILTSIPKYYGDLPFGWDVSRKLCLVGIAFRLAQRNESLDTLFRSVKRALPSIFFVSSVFFIVIVCFGVAFQEQFSSTRFGPYGNEHANFRSLFNTILALFRITTGENWDFLMHDFTVLPPGCVGKDDCGFPNYAIVLFVSFYVVCTYIFVNLFTVIVIDNFSFTFDKRNQFTLITRTDLRHFKKAWSMLDPRATGFIDVADIPTFLSKLEGVLSIHIYQKEHRLSTLLDASNQIDSDVSHLIAVPLSDAKGANNAIGERFFNLHEFCKRLANIDPDIIKERKRQYAEVYQEILNTASHRGVAFHRMLEILAIRLVDVSTSLTFDELVNRARVQDKVAKQLATERAKGLVNMVIQRRQFLRNRQKARNSQVLSNNNNLSIVGNWLRPNSRLPSPNRERSNPFLQLRPSISKSAQSRSKSESPNRQRPSGGVPKIVVDQARQQSLDSIQTVDPGLLSQQQSLRLPDRFANPVNGARSVPQRRNSTAIVPITLGAPPSARRASTTPQPTASPASSMSSSEEIHMSPPNMNTRRATAMSIRRMSLTADVLGSNTYTASESTATDTIGLDDTEDDVFTQYYAIDITMNDMTSPDAKKIVHKFEHNAWSDLLHHEVASDEEDD</sequence>
<feature type="region of interest" description="Disordered" evidence="13">
    <location>
        <begin position="2221"/>
        <end position="2267"/>
    </location>
</feature>
<evidence type="ECO:0000256" key="5">
    <source>
        <dbReference type="ARBA" id="ARBA00022692"/>
    </source>
</evidence>